<reference evidence="1 2" key="1">
    <citation type="submission" date="2013-11" db="EMBL/GenBank/DDBJ databases">
        <title>The Genome Sequence of Phytophthora parasitica P1569.</title>
        <authorList>
            <consortium name="The Broad Institute Genomics Platform"/>
            <person name="Russ C."/>
            <person name="Tyler B."/>
            <person name="Panabieres F."/>
            <person name="Shan W."/>
            <person name="Tripathy S."/>
            <person name="Grunwald N."/>
            <person name="Machado M."/>
            <person name="Johnson C.S."/>
            <person name="Arredondo F."/>
            <person name="Hong C."/>
            <person name="Coffey M."/>
            <person name="Young S.K."/>
            <person name="Zeng Q."/>
            <person name="Gargeya S."/>
            <person name="Fitzgerald M."/>
            <person name="Abouelleil A."/>
            <person name="Alvarado L."/>
            <person name="Chapman S.B."/>
            <person name="Gainer-Dewar J."/>
            <person name="Goldberg J."/>
            <person name="Griggs A."/>
            <person name="Gujja S."/>
            <person name="Hansen M."/>
            <person name="Howarth C."/>
            <person name="Imamovic A."/>
            <person name="Ireland A."/>
            <person name="Larimer J."/>
            <person name="McCowan C."/>
            <person name="Murphy C."/>
            <person name="Pearson M."/>
            <person name="Poon T.W."/>
            <person name="Priest M."/>
            <person name="Roberts A."/>
            <person name="Saif S."/>
            <person name="Shea T."/>
            <person name="Sykes S."/>
            <person name="Wortman J."/>
            <person name="Nusbaum C."/>
            <person name="Birren B."/>
        </authorList>
    </citation>
    <scope>NUCLEOTIDE SEQUENCE [LARGE SCALE GENOMIC DNA]</scope>
    <source>
        <strain evidence="1 2">P1569</strain>
    </source>
</reference>
<evidence type="ECO:0000313" key="2">
    <source>
        <dbReference type="Proteomes" id="UP000018721"/>
    </source>
</evidence>
<accession>V9DYA9</accession>
<protein>
    <submittedName>
        <fullName evidence="1">Uncharacterized protein</fullName>
    </submittedName>
</protein>
<dbReference type="Proteomes" id="UP000018721">
    <property type="component" value="Unassembled WGS sequence"/>
</dbReference>
<comment type="caution">
    <text evidence="1">The sequence shown here is derived from an EMBL/GenBank/DDBJ whole genome shotgun (WGS) entry which is preliminary data.</text>
</comment>
<sequence>MDIFPEFNCGQHNITYNCSPYTFNSTEYCRTVICVEDTDQNLLQDDRFRHDGTV</sequence>
<dbReference type="EMBL" id="ANIZ01003725">
    <property type="protein sequence ID" value="ETI31829.1"/>
    <property type="molecule type" value="Genomic_DNA"/>
</dbReference>
<dbReference type="AlphaFoldDB" id="V9DYA9"/>
<gene>
    <name evidence="1" type="ORF">F443_21235</name>
</gene>
<dbReference type="HOGENOM" id="CLU_3054530_0_0_1"/>
<keyword evidence="2" id="KW-1185">Reference proteome</keyword>
<name>V9DYA9_PHYNI</name>
<evidence type="ECO:0000313" key="1">
    <source>
        <dbReference type="EMBL" id="ETI31829.1"/>
    </source>
</evidence>
<organism evidence="1 2">
    <name type="scientific">Phytophthora nicotianae P1569</name>
    <dbReference type="NCBI Taxonomy" id="1317065"/>
    <lineage>
        <taxon>Eukaryota</taxon>
        <taxon>Sar</taxon>
        <taxon>Stramenopiles</taxon>
        <taxon>Oomycota</taxon>
        <taxon>Peronosporomycetes</taxon>
        <taxon>Peronosporales</taxon>
        <taxon>Peronosporaceae</taxon>
        <taxon>Phytophthora</taxon>
    </lineage>
</organism>
<proteinExistence type="predicted"/>